<keyword evidence="2" id="KW-0238">DNA-binding</keyword>
<accession>A0ABQ6JSI9</accession>
<dbReference type="Proteomes" id="UP001157069">
    <property type="component" value="Unassembled WGS sequence"/>
</dbReference>
<dbReference type="SUPFAM" id="SSF53850">
    <property type="entry name" value="Periplasmic binding protein-like II"/>
    <property type="match status" value="1"/>
</dbReference>
<evidence type="ECO:0000256" key="1">
    <source>
        <dbReference type="ARBA" id="ARBA00023015"/>
    </source>
</evidence>
<name>A0ABQ6JSI9_9MICO</name>
<gene>
    <name evidence="4" type="ORF">GCM10025869_08080</name>
</gene>
<evidence type="ECO:0000256" key="3">
    <source>
        <dbReference type="ARBA" id="ARBA00023163"/>
    </source>
</evidence>
<proteinExistence type="predicted"/>
<dbReference type="PANTHER" id="PTHR30579:SF2">
    <property type="entry name" value="HTH-TYPE TRANSCRIPTIONAL REGULATOR ARGP"/>
    <property type="match status" value="1"/>
</dbReference>
<organism evidence="4 5">
    <name type="scientific">Homoserinibacter gongjuensis</name>
    <dbReference type="NCBI Taxonomy" id="1162968"/>
    <lineage>
        <taxon>Bacteria</taxon>
        <taxon>Bacillati</taxon>
        <taxon>Actinomycetota</taxon>
        <taxon>Actinomycetes</taxon>
        <taxon>Micrococcales</taxon>
        <taxon>Microbacteriaceae</taxon>
        <taxon>Homoserinibacter</taxon>
    </lineage>
</organism>
<evidence type="ECO:0000256" key="2">
    <source>
        <dbReference type="ARBA" id="ARBA00023125"/>
    </source>
</evidence>
<dbReference type="PANTHER" id="PTHR30579">
    <property type="entry name" value="TRANSCRIPTIONAL REGULATOR"/>
    <property type="match status" value="1"/>
</dbReference>
<evidence type="ECO:0000313" key="4">
    <source>
        <dbReference type="EMBL" id="GMA90279.1"/>
    </source>
</evidence>
<keyword evidence="1" id="KW-0805">Transcription regulation</keyword>
<keyword evidence="5" id="KW-1185">Reference proteome</keyword>
<evidence type="ECO:0008006" key="6">
    <source>
        <dbReference type="Google" id="ProtNLM"/>
    </source>
</evidence>
<protein>
    <recommendedName>
        <fullName evidence="6">LysR substrate-binding domain-containing protein</fullName>
    </recommendedName>
</protein>
<keyword evidence="3" id="KW-0804">Transcription</keyword>
<comment type="caution">
    <text evidence="4">The sequence shown here is derived from an EMBL/GenBank/DDBJ whole genome shotgun (WGS) entry which is preliminary data.</text>
</comment>
<evidence type="ECO:0000313" key="5">
    <source>
        <dbReference type="Proteomes" id="UP001157069"/>
    </source>
</evidence>
<sequence length="137" mass="14855">MLVYHPAASRAFAERWFRDAADAASFARAPVVDFDHDDELQTRFLRSVSRRVLDPPRHFVSGSSDFLQAIALGLGWGMLLESQLADAPPGAFVELAPGGPGVAVPLYWQQWNLRSPALDALAAAVVASARASLRSRP</sequence>
<dbReference type="Gene3D" id="3.40.190.290">
    <property type="match status" value="1"/>
</dbReference>
<dbReference type="InterPro" id="IPR050176">
    <property type="entry name" value="LTTR"/>
</dbReference>
<dbReference type="EMBL" id="BSVA01000001">
    <property type="protein sequence ID" value="GMA90279.1"/>
    <property type="molecule type" value="Genomic_DNA"/>
</dbReference>
<dbReference type="RefSeq" id="WP_348533940.1">
    <property type="nucleotide sequence ID" value="NZ_BSVA01000001.1"/>
</dbReference>
<reference evidence="5" key="1">
    <citation type="journal article" date="2019" name="Int. J. Syst. Evol. Microbiol.">
        <title>The Global Catalogue of Microorganisms (GCM) 10K type strain sequencing project: providing services to taxonomists for standard genome sequencing and annotation.</title>
        <authorList>
            <consortium name="The Broad Institute Genomics Platform"/>
            <consortium name="The Broad Institute Genome Sequencing Center for Infectious Disease"/>
            <person name="Wu L."/>
            <person name="Ma J."/>
        </authorList>
    </citation>
    <scope>NUCLEOTIDE SEQUENCE [LARGE SCALE GENOMIC DNA]</scope>
    <source>
        <strain evidence="5">NBRC 108755</strain>
    </source>
</reference>